<keyword evidence="1" id="KW-0732">Signal</keyword>
<organism evidence="2">
    <name type="scientific">Culex pipiens</name>
    <name type="common">House mosquito</name>
    <dbReference type="NCBI Taxonomy" id="7175"/>
    <lineage>
        <taxon>Eukaryota</taxon>
        <taxon>Metazoa</taxon>
        <taxon>Ecdysozoa</taxon>
        <taxon>Arthropoda</taxon>
        <taxon>Hexapoda</taxon>
        <taxon>Insecta</taxon>
        <taxon>Pterygota</taxon>
        <taxon>Neoptera</taxon>
        <taxon>Endopterygota</taxon>
        <taxon>Diptera</taxon>
        <taxon>Nematocera</taxon>
        <taxon>Culicoidea</taxon>
        <taxon>Culicidae</taxon>
        <taxon>Culicinae</taxon>
        <taxon>Culicini</taxon>
        <taxon>Culex</taxon>
        <taxon>Culex</taxon>
    </lineage>
</organism>
<dbReference type="AlphaFoldDB" id="A0A8D8DFC1"/>
<reference evidence="2" key="1">
    <citation type="submission" date="2021-05" db="EMBL/GenBank/DDBJ databases">
        <authorList>
            <person name="Alioto T."/>
            <person name="Alioto T."/>
            <person name="Gomez Garrido J."/>
        </authorList>
    </citation>
    <scope>NUCLEOTIDE SEQUENCE</scope>
</reference>
<proteinExistence type="predicted"/>
<feature type="signal peptide" evidence="1">
    <location>
        <begin position="1"/>
        <end position="29"/>
    </location>
</feature>
<accession>A0A8D8DFC1</accession>
<dbReference type="EMBL" id="HBUE01269419">
    <property type="protein sequence ID" value="CAG6563165.1"/>
    <property type="molecule type" value="Transcribed_RNA"/>
</dbReference>
<feature type="chain" id="PRO_5036427973" evidence="1">
    <location>
        <begin position="30"/>
        <end position="164"/>
    </location>
</feature>
<protein>
    <submittedName>
        <fullName evidence="2">(northern house mosquito) hypothetical protein</fullName>
    </submittedName>
</protein>
<evidence type="ECO:0000256" key="1">
    <source>
        <dbReference type="SAM" id="SignalP"/>
    </source>
</evidence>
<evidence type="ECO:0000313" key="2">
    <source>
        <dbReference type="EMBL" id="CAG6511730.1"/>
    </source>
</evidence>
<sequence length="164" mass="18542">MYITSSSLNLFLLILNLFLFDSCWPPASSSHFFNHTFLLLHICNATSSAAHAPRLPDLFRPLRAVVQQPPAARIPPILALLFHLGPGRNNLPNPKHLDPEQLHKLDTGKRNHNLPAVSAQITMVFIPRIFHLFTRLSTLNDACPPSRSEVLTVRLRLYHRCSEV</sequence>
<name>A0A8D8DFC1_CULPI</name>
<dbReference type="EMBL" id="HBUE01164157">
    <property type="protein sequence ID" value="CAG6511730.1"/>
    <property type="molecule type" value="Transcribed_RNA"/>
</dbReference>